<keyword evidence="6" id="KW-0547">Nucleotide-binding</keyword>
<dbReference type="InterPro" id="IPR048268">
    <property type="entry name" value="Arginosuc_syn_C"/>
</dbReference>
<dbReference type="SUPFAM" id="SSF52402">
    <property type="entry name" value="Adenine nucleotide alpha hydrolases-like"/>
    <property type="match status" value="1"/>
</dbReference>
<keyword evidence="4" id="KW-0436">Ligase</keyword>
<dbReference type="EMBL" id="VZOK01000091">
    <property type="protein sequence ID" value="KAB0632247.1"/>
    <property type="molecule type" value="Genomic_DNA"/>
</dbReference>
<dbReference type="PANTHER" id="PTHR11587">
    <property type="entry name" value="ARGININOSUCCINATE SYNTHASE"/>
    <property type="match status" value="1"/>
</dbReference>
<feature type="domain" description="Arginosuccinate synthase-like N-terminal" evidence="8">
    <location>
        <begin position="24"/>
        <end position="173"/>
    </location>
</feature>
<dbReference type="GO" id="GO:0005737">
    <property type="term" value="C:cytoplasm"/>
    <property type="evidence" value="ECO:0007669"/>
    <property type="project" value="TreeGrafter"/>
</dbReference>
<dbReference type="GO" id="GO:0006526">
    <property type="term" value="P:L-arginine biosynthetic process"/>
    <property type="evidence" value="ECO:0007669"/>
    <property type="project" value="UniProtKB-UniPathway"/>
</dbReference>
<evidence type="ECO:0000256" key="6">
    <source>
        <dbReference type="ARBA" id="ARBA00022741"/>
    </source>
</evidence>
<dbReference type="NCBIfam" id="NF038212">
    <property type="entry name" value="argG_rel"/>
    <property type="match status" value="1"/>
</dbReference>
<protein>
    <recommendedName>
        <fullName evidence="2">argininosuccinate synthase</fullName>
        <ecNumber evidence="2">6.3.4.5</ecNumber>
    </recommendedName>
</protein>
<dbReference type="Gene3D" id="3.40.50.620">
    <property type="entry name" value="HUPs"/>
    <property type="match status" value="1"/>
</dbReference>
<evidence type="ECO:0000313" key="11">
    <source>
        <dbReference type="Proteomes" id="UP000473470"/>
    </source>
</evidence>
<dbReference type="PANTHER" id="PTHR11587:SF2">
    <property type="entry name" value="ARGININOSUCCINATE SYNTHASE"/>
    <property type="match status" value="1"/>
</dbReference>
<evidence type="ECO:0000256" key="3">
    <source>
        <dbReference type="ARBA" id="ARBA00022571"/>
    </source>
</evidence>
<dbReference type="GO" id="GO:0000050">
    <property type="term" value="P:urea cycle"/>
    <property type="evidence" value="ECO:0007669"/>
    <property type="project" value="TreeGrafter"/>
</dbReference>
<comment type="pathway">
    <text evidence="1">Amino-acid biosynthesis; L-arginine biosynthesis; L-arginine from L-ornithine and carbamoyl phosphate: step 2/3.</text>
</comment>
<dbReference type="Pfam" id="PF00764">
    <property type="entry name" value="Arginosuc_synth"/>
    <property type="match status" value="1"/>
</dbReference>
<evidence type="ECO:0000259" key="9">
    <source>
        <dbReference type="Pfam" id="PF20979"/>
    </source>
</evidence>
<evidence type="ECO:0000256" key="4">
    <source>
        <dbReference type="ARBA" id="ARBA00022598"/>
    </source>
</evidence>
<dbReference type="InterPro" id="IPR048267">
    <property type="entry name" value="Arginosuc_syn_N"/>
</dbReference>
<dbReference type="InterPro" id="IPR024074">
    <property type="entry name" value="AS_cat/multimer_dom_body"/>
</dbReference>
<reference evidence="10 11" key="1">
    <citation type="submission" date="2019-09" db="EMBL/GenBank/DDBJ databases">
        <title>Draft genome sequences of 48 bacterial type strains from the CCUG.</title>
        <authorList>
            <person name="Tunovic T."/>
            <person name="Pineiro-Iglesias B."/>
            <person name="Unosson C."/>
            <person name="Inganas E."/>
            <person name="Ohlen M."/>
            <person name="Cardew S."/>
            <person name="Jensie-Markopoulos S."/>
            <person name="Salva-Serra F."/>
            <person name="Jaen-Luchoro D."/>
            <person name="Karlsson R."/>
            <person name="Svensson-Stadler L."/>
            <person name="Chun J."/>
            <person name="Moore E."/>
        </authorList>
    </citation>
    <scope>NUCLEOTIDE SEQUENCE [LARGE SCALE GENOMIC DNA]</scope>
    <source>
        <strain evidence="10 11">CCUG 65686</strain>
    </source>
</reference>
<keyword evidence="5" id="KW-0028">Amino-acid biosynthesis</keyword>
<dbReference type="InterPro" id="IPR001518">
    <property type="entry name" value="Arginosuc_synth"/>
</dbReference>
<proteinExistence type="predicted"/>
<evidence type="ECO:0000313" key="10">
    <source>
        <dbReference type="EMBL" id="KAB0632247.1"/>
    </source>
</evidence>
<sequence length="420" mass="46893">MKTQHRIRSFADLEYVSRSCKHVLTLFSGGVDSSYVLMELARHRGCEVTALTVDLGDGVNRDDLAMIASHFGARSLVIDGRHAFARDAVLPALRCNAQYMAMYPISSSLSRPVICRIAVDQATLLECDAIVHTANQSQNSLRRLNGALHQLGFGGFHGSPYEYSALTRQEKIDALRRSGLTAFQARGTSGDANLWCREFESGSLDNPEAFHVPEELFTWTARRTRVIPRCTISIRFDKGTPVAIDDTELPLIELIARLNDRIGSYGIGRYCGLEHLDDGEKVLEVREAPAAYVLMNAYRHLEMATLDPELLREKLSLEQIWVREAIEGRWFSDLRRTIDQFIAHQASAVTGIVKYALREGAADVCAIRAAKPRYLTDRDSWEKQAARVRGARSLRELHDIASLEAAPVCAEHRPGELESA</sequence>
<dbReference type="RefSeq" id="WP_059884040.1">
    <property type="nucleotide sequence ID" value="NZ_CABVPM010000005.1"/>
</dbReference>
<name>A0A6L3MMA6_9BURK</name>
<gene>
    <name evidence="10" type="ORF">F7R25_33730</name>
</gene>
<dbReference type="Gene3D" id="3.90.1260.10">
    <property type="entry name" value="Argininosuccinate synthetase, chain A, domain 2"/>
    <property type="match status" value="1"/>
</dbReference>
<comment type="caution">
    <text evidence="10">The sequence shown here is derived from an EMBL/GenBank/DDBJ whole genome shotgun (WGS) entry which is preliminary data.</text>
</comment>
<dbReference type="UniPathway" id="UPA00068">
    <property type="reaction ID" value="UER00113"/>
</dbReference>
<dbReference type="AlphaFoldDB" id="A0A6L3MMA6"/>
<evidence type="ECO:0000256" key="1">
    <source>
        <dbReference type="ARBA" id="ARBA00004967"/>
    </source>
</evidence>
<evidence type="ECO:0000256" key="2">
    <source>
        <dbReference type="ARBA" id="ARBA00012286"/>
    </source>
</evidence>
<evidence type="ECO:0000256" key="7">
    <source>
        <dbReference type="ARBA" id="ARBA00022840"/>
    </source>
</evidence>
<evidence type="ECO:0000256" key="5">
    <source>
        <dbReference type="ARBA" id="ARBA00022605"/>
    </source>
</evidence>
<organism evidence="10 11">
    <name type="scientific">Burkholderia stagnalis</name>
    <dbReference type="NCBI Taxonomy" id="1503054"/>
    <lineage>
        <taxon>Bacteria</taxon>
        <taxon>Pseudomonadati</taxon>
        <taxon>Pseudomonadota</taxon>
        <taxon>Betaproteobacteria</taxon>
        <taxon>Burkholderiales</taxon>
        <taxon>Burkholderiaceae</taxon>
        <taxon>Burkholderia</taxon>
        <taxon>Burkholderia cepacia complex</taxon>
    </lineage>
</organism>
<dbReference type="SUPFAM" id="SSF69864">
    <property type="entry name" value="Argininosuccinate synthetase, C-terminal domain"/>
    <property type="match status" value="1"/>
</dbReference>
<dbReference type="EC" id="6.3.4.5" evidence="2"/>
<evidence type="ECO:0000259" key="8">
    <source>
        <dbReference type="Pfam" id="PF00764"/>
    </source>
</evidence>
<feature type="domain" description="Arginosuccinate synthase C-terminal" evidence="9">
    <location>
        <begin position="189"/>
        <end position="384"/>
    </location>
</feature>
<dbReference type="Proteomes" id="UP000473470">
    <property type="component" value="Unassembled WGS sequence"/>
</dbReference>
<dbReference type="GO" id="GO:0005524">
    <property type="term" value="F:ATP binding"/>
    <property type="evidence" value="ECO:0007669"/>
    <property type="project" value="UniProtKB-KW"/>
</dbReference>
<keyword evidence="7" id="KW-0067">ATP-binding</keyword>
<keyword evidence="3" id="KW-0055">Arginine biosynthesis</keyword>
<dbReference type="Pfam" id="PF20979">
    <property type="entry name" value="Arginosuc_syn_C"/>
    <property type="match status" value="1"/>
</dbReference>
<dbReference type="GO" id="GO:0000053">
    <property type="term" value="P:argininosuccinate metabolic process"/>
    <property type="evidence" value="ECO:0007669"/>
    <property type="project" value="TreeGrafter"/>
</dbReference>
<dbReference type="GO" id="GO:0004055">
    <property type="term" value="F:argininosuccinate synthase activity"/>
    <property type="evidence" value="ECO:0007669"/>
    <property type="project" value="UniProtKB-EC"/>
</dbReference>
<dbReference type="InterPro" id="IPR014729">
    <property type="entry name" value="Rossmann-like_a/b/a_fold"/>
</dbReference>
<accession>A0A6L3MMA6</accession>